<dbReference type="WBParaSite" id="GPUH_0002642101-mRNA-1">
    <property type="protein sequence ID" value="GPUH_0002642101-mRNA-1"/>
    <property type="gene ID" value="GPUH_0002642101"/>
</dbReference>
<name>A0A183EZK0_9BILA</name>
<dbReference type="CDD" id="cd15466">
    <property type="entry name" value="CLU-central"/>
    <property type="match status" value="1"/>
</dbReference>
<evidence type="ECO:0000313" key="2">
    <source>
        <dbReference type="WBParaSite" id="GPUH_0002642101-mRNA-1"/>
    </source>
</evidence>
<sequence length="178" mass="19873">LAKAAKAVGSLQTDSFVIRFNPDCYCTTVRHAEDEDIEKQRRLVAEAAEFLLVQQLPNLVRDCLQRSVMPLDGASLSEAMHTRGINIRYLGKLIRCIQNVRQLAYLKVCLETILILLFVEMTIISVAELLCRCAKHMFRGYLQPVSAAQSAAAVAHFLNCFLTSTEPSATFCSEEVSF</sequence>
<dbReference type="PANTHER" id="PTHR12601">
    <property type="entry name" value="EUKARYOTIC TRANSLATION INITIATION FACTOR 3 SUBUNIT EIF-3"/>
    <property type="match status" value="1"/>
</dbReference>
<dbReference type="GO" id="GO:0005737">
    <property type="term" value="C:cytoplasm"/>
    <property type="evidence" value="ECO:0007669"/>
    <property type="project" value="TreeGrafter"/>
</dbReference>
<proteinExistence type="predicted"/>
<dbReference type="GO" id="GO:0048312">
    <property type="term" value="P:intracellular distribution of mitochondria"/>
    <property type="evidence" value="ECO:0007669"/>
    <property type="project" value="TreeGrafter"/>
</dbReference>
<dbReference type="GO" id="GO:0003729">
    <property type="term" value="F:mRNA binding"/>
    <property type="evidence" value="ECO:0007669"/>
    <property type="project" value="TreeGrafter"/>
</dbReference>
<dbReference type="PANTHER" id="PTHR12601:SF6">
    <property type="entry name" value="CLUSTERED MITOCHONDRIA PROTEIN HOMOLOG"/>
    <property type="match status" value="1"/>
</dbReference>
<dbReference type="InterPro" id="IPR033646">
    <property type="entry name" value="CLU-central"/>
</dbReference>
<protein>
    <submittedName>
        <fullName evidence="2">EIF3_p135 domain-containing protein</fullName>
    </submittedName>
</protein>
<dbReference type="AlphaFoldDB" id="A0A183EZK0"/>
<dbReference type="InterPro" id="IPR027523">
    <property type="entry name" value="CLU_prot"/>
</dbReference>
<accession>A0A183EZK0</accession>
<dbReference type="Pfam" id="PF12807">
    <property type="entry name" value="eIF3_p135"/>
    <property type="match status" value="1"/>
</dbReference>
<organism evidence="2">
    <name type="scientific">Gongylonema pulchrum</name>
    <dbReference type="NCBI Taxonomy" id="637853"/>
    <lineage>
        <taxon>Eukaryota</taxon>
        <taxon>Metazoa</taxon>
        <taxon>Ecdysozoa</taxon>
        <taxon>Nematoda</taxon>
        <taxon>Chromadorea</taxon>
        <taxon>Rhabditida</taxon>
        <taxon>Spirurina</taxon>
        <taxon>Spiruromorpha</taxon>
        <taxon>Spiruroidea</taxon>
        <taxon>Gongylonematidae</taxon>
        <taxon>Gongylonema</taxon>
    </lineage>
</organism>
<reference evidence="2" key="1">
    <citation type="submission" date="2016-06" db="UniProtKB">
        <authorList>
            <consortium name="WormBaseParasite"/>
        </authorList>
    </citation>
    <scope>IDENTIFICATION</scope>
</reference>
<evidence type="ECO:0000259" key="1">
    <source>
        <dbReference type="Pfam" id="PF12807"/>
    </source>
</evidence>
<feature type="domain" description="CLU central" evidence="1">
    <location>
        <begin position="68"/>
        <end position="170"/>
    </location>
</feature>